<dbReference type="PANTHER" id="PTHR12714:SF9">
    <property type="entry name" value="PROTEIN-S-ISOPRENYLCYSTEINE O-METHYLTRANSFERASE"/>
    <property type="match status" value="1"/>
</dbReference>
<dbReference type="Pfam" id="PF04191">
    <property type="entry name" value="PEMT"/>
    <property type="match status" value="1"/>
</dbReference>
<reference evidence="7" key="1">
    <citation type="submission" date="2012-11" db="EMBL/GenBank/DDBJ databases">
        <authorList>
            <person name="Lucero-Rivera Y.E."/>
            <person name="Tovar-Ramirez D."/>
        </authorList>
    </citation>
    <scope>NUCLEOTIDE SEQUENCE [LARGE SCALE GENOMIC DNA]</scope>
    <source>
        <strain evidence="7">Araruama</strain>
    </source>
</reference>
<proteinExistence type="predicted"/>
<dbReference type="AlphaFoldDB" id="A0A1V1P9H3"/>
<dbReference type="Gene3D" id="1.20.120.1630">
    <property type="match status" value="1"/>
</dbReference>
<evidence type="ECO:0000256" key="1">
    <source>
        <dbReference type="ARBA" id="ARBA00004127"/>
    </source>
</evidence>
<comment type="caution">
    <text evidence="6">The sequence shown here is derived from an EMBL/GenBank/DDBJ whole genome shotgun (WGS) entry which is preliminary data.</text>
</comment>
<comment type="subcellular location">
    <subcellularLocation>
        <location evidence="1">Endomembrane system</location>
        <topology evidence="1">Multi-pass membrane protein</topology>
    </subcellularLocation>
</comment>
<dbReference type="Proteomes" id="UP000189670">
    <property type="component" value="Unassembled WGS sequence"/>
</dbReference>
<keyword evidence="4 5" id="KW-0472">Membrane</keyword>
<name>A0A1V1P9H3_9BACT</name>
<evidence type="ECO:0000256" key="2">
    <source>
        <dbReference type="ARBA" id="ARBA00022692"/>
    </source>
</evidence>
<accession>A0A1V1P9H3</accession>
<organism evidence="6 7">
    <name type="scientific">Candidatus Magnetoglobus multicellularis str. Araruama</name>
    <dbReference type="NCBI Taxonomy" id="890399"/>
    <lineage>
        <taxon>Bacteria</taxon>
        <taxon>Pseudomonadati</taxon>
        <taxon>Thermodesulfobacteriota</taxon>
        <taxon>Desulfobacteria</taxon>
        <taxon>Desulfobacterales</taxon>
        <taxon>Desulfobacteraceae</taxon>
        <taxon>Candidatus Magnetoglobus</taxon>
    </lineage>
</organism>
<dbReference type="GO" id="GO:0012505">
    <property type="term" value="C:endomembrane system"/>
    <property type="evidence" value="ECO:0007669"/>
    <property type="project" value="UniProtKB-SubCell"/>
</dbReference>
<feature type="transmembrane region" description="Helical" evidence="5">
    <location>
        <begin position="20"/>
        <end position="39"/>
    </location>
</feature>
<evidence type="ECO:0000313" key="6">
    <source>
        <dbReference type="EMBL" id="ETR71552.1"/>
    </source>
</evidence>
<sequence length="209" mass="25012">MSMITQGKNMQFFVQNRIWCTRVIASVILILVLFTGHSWREYTFWDMLIQWLGYLFIVITTLGRIWCFVYISGYKDDRLIQYGPYSLVRNPLYVFSFIGTIGLGFATENFLAFVLMIILFCIFYPSVVDDEEKLLKTLYGKAFDDYIKKTPRWFPDFKNYNDVEEYPIKPRIFIKAMLESMWFMWFYMILQIIENLHHMGIIPILVTIP</sequence>
<dbReference type="InterPro" id="IPR007318">
    <property type="entry name" value="Phopholipid_MeTrfase"/>
</dbReference>
<evidence type="ECO:0000256" key="4">
    <source>
        <dbReference type="ARBA" id="ARBA00023136"/>
    </source>
</evidence>
<dbReference type="GO" id="GO:0016740">
    <property type="term" value="F:transferase activity"/>
    <property type="evidence" value="ECO:0007669"/>
    <property type="project" value="UniProtKB-ARBA"/>
</dbReference>
<dbReference type="PANTHER" id="PTHR12714">
    <property type="entry name" value="PROTEIN-S ISOPRENYLCYSTEINE O-METHYLTRANSFERASE"/>
    <property type="match status" value="1"/>
</dbReference>
<dbReference type="EMBL" id="ATBP01000254">
    <property type="protein sequence ID" value="ETR71552.1"/>
    <property type="molecule type" value="Genomic_DNA"/>
</dbReference>
<gene>
    <name evidence="6" type="ORF">OMM_02407</name>
</gene>
<evidence type="ECO:0000313" key="7">
    <source>
        <dbReference type="Proteomes" id="UP000189670"/>
    </source>
</evidence>
<protein>
    <submittedName>
        <fullName evidence="6">Nickel-cobalt-cadmium resistance protein</fullName>
    </submittedName>
</protein>
<evidence type="ECO:0000256" key="5">
    <source>
        <dbReference type="SAM" id="Phobius"/>
    </source>
</evidence>
<evidence type="ECO:0000256" key="3">
    <source>
        <dbReference type="ARBA" id="ARBA00022989"/>
    </source>
</evidence>
<feature type="transmembrane region" description="Helical" evidence="5">
    <location>
        <begin position="92"/>
        <end position="125"/>
    </location>
</feature>
<keyword evidence="3 5" id="KW-1133">Transmembrane helix</keyword>
<feature type="transmembrane region" description="Helical" evidence="5">
    <location>
        <begin position="51"/>
        <end position="71"/>
    </location>
</feature>
<keyword evidence="2 5" id="KW-0812">Transmembrane</keyword>